<keyword evidence="3" id="KW-1185">Reference proteome</keyword>
<feature type="compositionally biased region" description="Basic and acidic residues" evidence="1">
    <location>
        <begin position="246"/>
        <end position="260"/>
    </location>
</feature>
<evidence type="ECO:0000313" key="3">
    <source>
        <dbReference type="Proteomes" id="UP000800200"/>
    </source>
</evidence>
<feature type="compositionally biased region" description="Polar residues" evidence="1">
    <location>
        <begin position="201"/>
        <end position="214"/>
    </location>
</feature>
<gene>
    <name evidence="2" type="ORF">K469DRAFT_693346</name>
</gene>
<dbReference type="EMBL" id="ML994659">
    <property type="protein sequence ID" value="KAF2180185.1"/>
    <property type="molecule type" value="Genomic_DNA"/>
</dbReference>
<feature type="region of interest" description="Disordered" evidence="1">
    <location>
        <begin position="186"/>
        <end position="352"/>
    </location>
</feature>
<accession>A0A6A6DM51</accession>
<evidence type="ECO:0000256" key="1">
    <source>
        <dbReference type="SAM" id="MobiDB-lite"/>
    </source>
</evidence>
<sequence>MANQTPYISKFKEATMNSTSSIHPPPNVFWKDLQIDHLIEKYSQDVSAPPTHPKIARAPAAFAPPPQTAFGRLKGWLGSGFSVLGKRKAEPAQNQEGGKENRKEEVRLAYEQAKELGLLPAPKVFTQPRAKPRFHTTQKDGDRTPTPTPTPSLHKTPSKKDLQKQAKLSRRVSDLEKKLHEARKELSLTLGDAPPVPALPSTLSDLATPNGRFTASSQHSFRHSASSSNLNLGAESTRLAKRSRSTLHDSAEKTSTRHDSMASSSSPNRSHFWAQDELNPHNFVENTPNLKQKITKKRKVGDKGDITYKPVSDTNDESQSEGEASRRTKKLKRSKRGSGKLNKRSTSTTKKGAVIVVPDGVTVPPLPSIPAGMEGNRVAVSDDGFGGLGHEIF</sequence>
<proteinExistence type="predicted"/>
<feature type="compositionally biased region" description="Basic residues" evidence="1">
    <location>
        <begin position="327"/>
        <end position="343"/>
    </location>
</feature>
<protein>
    <submittedName>
        <fullName evidence="2">Uncharacterized protein</fullName>
    </submittedName>
</protein>
<evidence type="ECO:0000313" key="2">
    <source>
        <dbReference type="EMBL" id="KAF2180185.1"/>
    </source>
</evidence>
<feature type="compositionally biased region" description="Low complexity" evidence="1">
    <location>
        <begin position="215"/>
        <end position="228"/>
    </location>
</feature>
<dbReference type="Proteomes" id="UP000800200">
    <property type="component" value="Unassembled WGS sequence"/>
</dbReference>
<feature type="region of interest" description="Disordered" evidence="1">
    <location>
        <begin position="122"/>
        <end position="172"/>
    </location>
</feature>
<dbReference type="AlphaFoldDB" id="A0A6A6DM51"/>
<organism evidence="2 3">
    <name type="scientific">Zopfia rhizophila CBS 207.26</name>
    <dbReference type="NCBI Taxonomy" id="1314779"/>
    <lineage>
        <taxon>Eukaryota</taxon>
        <taxon>Fungi</taxon>
        <taxon>Dikarya</taxon>
        <taxon>Ascomycota</taxon>
        <taxon>Pezizomycotina</taxon>
        <taxon>Dothideomycetes</taxon>
        <taxon>Dothideomycetes incertae sedis</taxon>
        <taxon>Zopfiaceae</taxon>
        <taxon>Zopfia</taxon>
    </lineage>
</organism>
<name>A0A6A6DM51_9PEZI</name>
<dbReference type="OrthoDB" id="5226996at2759"/>
<reference evidence="2" key="1">
    <citation type="journal article" date="2020" name="Stud. Mycol.">
        <title>101 Dothideomycetes genomes: a test case for predicting lifestyles and emergence of pathogens.</title>
        <authorList>
            <person name="Haridas S."/>
            <person name="Albert R."/>
            <person name="Binder M."/>
            <person name="Bloem J."/>
            <person name="Labutti K."/>
            <person name="Salamov A."/>
            <person name="Andreopoulos B."/>
            <person name="Baker S."/>
            <person name="Barry K."/>
            <person name="Bills G."/>
            <person name="Bluhm B."/>
            <person name="Cannon C."/>
            <person name="Castanera R."/>
            <person name="Culley D."/>
            <person name="Daum C."/>
            <person name="Ezra D."/>
            <person name="Gonzalez J."/>
            <person name="Henrissat B."/>
            <person name="Kuo A."/>
            <person name="Liang C."/>
            <person name="Lipzen A."/>
            <person name="Lutzoni F."/>
            <person name="Magnuson J."/>
            <person name="Mondo S."/>
            <person name="Nolan M."/>
            <person name="Ohm R."/>
            <person name="Pangilinan J."/>
            <person name="Park H.-J."/>
            <person name="Ramirez L."/>
            <person name="Alfaro M."/>
            <person name="Sun H."/>
            <person name="Tritt A."/>
            <person name="Yoshinaga Y."/>
            <person name="Zwiers L.-H."/>
            <person name="Turgeon B."/>
            <person name="Goodwin S."/>
            <person name="Spatafora J."/>
            <person name="Crous P."/>
            <person name="Grigoriev I."/>
        </authorList>
    </citation>
    <scope>NUCLEOTIDE SEQUENCE</scope>
    <source>
        <strain evidence="2">CBS 207.26</strain>
    </source>
</reference>